<dbReference type="SUPFAM" id="SSF53474">
    <property type="entry name" value="alpha/beta-Hydrolases"/>
    <property type="match status" value="1"/>
</dbReference>
<sequence length="297" mass="33282">MMLYLFSRRTYDPATKKFGFNPATLTRYLQLKPLSGTKTEGAAIDPKNWVAGIVGQAESKDILIFVHGFNTWQTDVLRRQQAITENLKKNGYKGAVIAFDWPSDGDALRYAKDRNDAKAVAAAFLSDGVQLLQREAPGHRIHILAYSMGAFLVLRSFSVTAGDWKVGEVMFTAADIEAEWMQAGSWGALVMERRCDRLQNYFNTSDDVLSLSQSFINGSERAGRHGLPAERPKNFFNVYCTDRYKANYPQASDKLSHGWYFEDARYYKDLALTLSGMPVKDMGTRAPTDTGGQALKK</sequence>
<reference evidence="1" key="1">
    <citation type="submission" date="2021-01" db="EMBL/GenBank/DDBJ databases">
        <title>Paracoccus amoyensis sp. nov., isolated from the surface seawater along the coast of Xiamen Island, China.</title>
        <authorList>
            <person name="Lyu L."/>
        </authorList>
    </citation>
    <scope>NUCLEOTIDE SEQUENCE</scope>
    <source>
        <strain evidence="1">MJ17</strain>
    </source>
</reference>
<gene>
    <name evidence="1" type="ORF">JJJ17_03245</name>
</gene>
<dbReference type="GO" id="GO:0016787">
    <property type="term" value="F:hydrolase activity"/>
    <property type="evidence" value="ECO:0007669"/>
    <property type="project" value="UniProtKB-KW"/>
</dbReference>
<dbReference type="Pfam" id="PF05990">
    <property type="entry name" value="DUF900"/>
    <property type="match status" value="1"/>
</dbReference>
<evidence type="ECO:0000313" key="1">
    <source>
        <dbReference type="EMBL" id="MBK4214937.1"/>
    </source>
</evidence>
<dbReference type="RefSeq" id="WP_200683738.1">
    <property type="nucleotide sequence ID" value="NZ_JAEPRQ010000001.1"/>
</dbReference>
<evidence type="ECO:0000313" key="2">
    <source>
        <dbReference type="Proteomes" id="UP000640485"/>
    </source>
</evidence>
<keyword evidence="1" id="KW-0378">Hydrolase</keyword>
<dbReference type="Proteomes" id="UP000640485">
    <property type="component" value="Unassembled WGS sequence"/>
</dbReference>
<dbReference type="InterPro" id="IPR029058">
    <property type="entry name" value="AB_hydrolase_fold"/>
</dbReference>
<name>A0A934VXF8_9RHOB</name>
<proteinExistence type="predicted"/>
<dbReference type="InterPro" id="IPR010297">
    <property type="entry name" value="DUF900_hydrolase"/>
</dbReference>
<dbReference type="Gene3D" id="3.40.50.1820">
    <property type="entry name" value="alpha/beta hydrolase"/>
    <property type="match status" value="1"/>
</dbReference>
<keyword evidence="2" id="KW-1185">Reference proteome</keyword>
<comment type="caution">
    <text evidence="1">The sequence shown here is derived from an EMBL/GenBank/DDBJ whole genome shotgun (WGS) entry which is preliminary data.</text>
</comment>
<dbReference type="EMBL" id="JAEPRQ010000001">
    <property type="protein sequence ID" value="MBK4214937.1"/>
    <property type="molecule type" value="Genomic_DNA"/>
</dbReference>
<protein>
    <submittedName>
        <fullName evidence="1">Alpha/beta fold hydrolase</fullName>
    </submittedName>
</protein>
<dbReference type="AlphaFoldDB" id="A0A934VXF8"/>
<organism evidence="1 2">
    <name type="scientific">Paracoccus caeni</name>
    <dbReference type="NCBI Taxonomy" id="657651"/>
    <lineage>
        <taxon>Bacteria</taxon>
        <taxon>Pseudomonadati</taxon>
        <taxon>Pseudomonadota</taxon>
        <taxon>Alphaproteobacteria</taxon>
        <taxon>Rhodobacterales</taxon>
        <taxon>Paracoccaceae</taxon>
        <taxon>Paracoccus</taxon>
    </lineage>
</organism>
<accession>A0A934VXF8</accession>